<evidence type="ECO:0000256" key="4">
    <source>
        <dbReference type="ARBA" id="ARBA00023136"/>
    </source>
</evidence>
<evidence type="ECO:0000256" key="5">
    <source>
        <dbReference type="SAM" id="Phobius"/>
    </source>
</evidence>
<evidence type="ECO:0000256" key="1">
    <source>
        <dbReference type="ARBA" id="ARBA00004141"/>
    </source>
</evidence>
<evidence type="ECO:0000313" key="7">
    <source>
        <dbReference type="EMBL" id="AND17036.1"/>
    </source>
</evidence>
<proteinExistence type="predicted"/>
<evidence type="ECO:0000256" key="2">
    <source>
        <dbReference type="ARBA" id="ARBA00022692"/>
    </source>
</evidence>
<protein>
    <recommendedName>
        <fullName evidence="6">RDD domain-containing protein</fullName>
    </recommendedName>
</protein>
<sequence length="279" mass="29306">MEEQRSEFDDADLVTGEAIALEVPVTSFVLRAVGAIIDLVAELLLALGLFLVVTALSGDGGLDPAASAAVAIVALVVAVVIVPVTVETASRGRSLGKLAVGARVVRDDGGSIGFRHALVRGLTGVLDSVMTVGGLAAVVGLLSRRSRRLGDVLAGTHSQLERVPRVQPLVVEVPEPLRGWAVTADTARLPDALARRLAQFLRQRHGMTEPSRSQLAAALADETAAHVSPLPAAPAEDLLLAVAALRRAREERALRLADQRLERLAPVLSSTPRGFPERP</sequence>
<reference evidence="7 8" key="1">
    <citation type="submission" date="2016-05" db="EMBL/GenBank/DDBJ databases">
        <title>Complete genome sequence of Rathayibacter tritici NCPPB 1953.</title>
        <authorList>
            <person name="Park J."/>
            <person name="Lee H.-H."/>
            <person name="Lee S.-W."/>
            <person name="Seo Y.-S."/>
        </authorList>
    </citation>
    <scope>NUCLEOTIDE SEQUENCE [LARGE SCALE GENOMIC DNA]</scope>
    <source>
        <strain evidence="7 8">NCPPB 1953</strain>
    </source>
</reference>
<dbReference type="Proteomes" id="UP000077071">
    <property type="component" value="Chromosome"/>
</dbReference>
<dbReference type="STRING" id="33888.A6122_1908"/>
<dbReference type="OrthoDB" id="9787732at2"/>
<gene>
    <name evidence="7" type="ORF">A6122_1908</name>
</gene>
<dbReference type="InterPro" id="IPR010432">
    <property type="entry name" value="RDD"/>
</dbReference>
<feature type="transmembrane region" description="Helical" evidence="5">
    <location>
        <begin position="65"/>
        <end position="86"/>
    </location>
</feature>
<feature type="transmembrane region" description="Helical" evidence="5">
    <location>
        <begin position="121"/>
        <end position="142"/>
    </location>
</feature>
<dbReference type="AlphaFoldDB" id="A0A160KTC2"/>
<organism evidence="7 8">
    <name type="scientific">Rathayibacter tritici</name>
    <dbReference type="NCBI Taxonomy" id="33888"/>
    <lineage>
        <taxon>Bacteria</taxon>
        <taxon>Bacillati</taxon>
        <taxon>Actinomycetota</taxon>
        <taxon>Actinomycetes</taxon>
        <taxon>Micrococcales</taxon>
        <taxon>Microbacteriaceae</taxon>
        <taxon>Rathayibacter</taxon>
    </lineage>
</organism>
<dbReference type="PANTHER" id="PTHR38480">
    <property type="entry name" value="SLR0254 PROTEIN"/>
    <property type="match status" value="1"/>
</dbReference>
<keyword evidence="8" id="KW-1185">Reference proteome</keyword>
<keyword evidence="2 5" id="KW-0812">Transmembrane</keyword>
<evidence type="ECO:0000259" key="6">
    <source>
        <dbReference type="Pfam" id="PF06271"/>
    </source>
</evidence>
<keyword evidence="4 5" id="KW-0472">Membrane</keyword>
<keyword evidence="3 5" id="KW-1133">Transmembrane helix</keyword>
<dbReference type="EMBL" id="CP015515">
    <property type="protein sequence ID" value="AND17036.1"/>
    <property type="molecule type" value="Genomic_DNA"/>
</dbReference>
<dbReference type="PANTHER" id="PTHR38480:SF1">
    <property type="entry name" value="SLR0254 PROTEIN"/>
    <property type="match status" value="1"/>
</dbReference>
<evidence type="ECO:0000256" key="3">
    <source>
        <dbReference type="ARBA" id="ARBA00022989"/>
    </source>
</evidence>
<dbReference type="Pfam" id="PF06271">
    <property type="entry name" value="RDD"/>
    <property type="match status" value="1"/>
</dbReference>
<evidence type="ECO:0000313" key="8">
    <source>
        <dbReference type="Proteomes" id="UP000077071"/>
    </source>
</evidence>
<comment type="subcellular location">
    <subcellularLocation>
        <location evidence="1">Membrane</location>
        <topology evidence="1">Multi-pass membrane protein</topology>
    </subcellularLocation>
</comment>
<accession>A0A160KTC2</accession>
<dbReference type="RefSeq" id="WP_068254393.1">
    <property type="nucleotide sequence ID" value="NZ_CP015515.1"/>
</dbReference>
<name>A0A160KTC2_9MICO</name>
<dbReference type="KEGG" id="rtn:A6122_1908"/>
<dbReference type="PATRIC" id="fig|33888.3.peg.2115"/>
<feature type="transmembrane region" description="Helical" evidence="5">
    <location>
        <begin position="28"/>
        <end position="53"/>
    </location>
</feature>
<feature type="domain" description="RDD" evidence="6">
    <location>
        <begin position="27"/>
        <end position="155"/>
    </location>
</feature>
<dbReference type="GO" id="GO:0016020">
    <property type="term" value="C:membrane"/>
    <property type="evidence" value="ECO:0007669"/>
    <property type="project" value="UniProtKB-SubCell"/>
</dbReference>